<sequence>MVDGGWRRHERDARASRSGRWMEKARAGRSRQRGRQLKKQKTEISMAAAGNCYENALAERVNGILK</sequence>
<gene>
    <name evidence="2" type="ORF">K8089_13810</name>
</gene>
<organism evidence="2 3">
    <name type="scientific">Aequorivita vitellina</name>
    <dbReference type="NCBI Taxonomy" id="2874475"/>
    <lineage>
        <taxon>Bacteria</taxon>
        <taxon>Pseudomonadati</taxon>
        <taxon>Bacteroidota</taxon>
        <taxon>Flavobacteriia</taxon>
        <taxon>Flavobacteriales</taxon>
        <taxon>Flavobacteriaceae</taxon>
        <taxon>Aequorivita</taxon>
    </lineage>
</organism>
<feature type="compositionally biased region" description="Basic residues" evidence="1">
    <location>
        <begin position="27"/>
        <end position="39"/>
    </location>
</feature>
<evidence type="ECO:0000313" key="3">
    <source>
        <dbReference type="Proteomes" id="UP001139461"/>
    </source>
</evidence>
<reference evidence="2" key="1">
    <citation type="submission" date="2021-09" db="EMBL/GenBank/DDBJ databases">
        <title>Genome of Aequorivita sp. strain F47161.</title>
        <authorList>
            <person name="Wang Y."/>
        </authorList>
    </citation>
    <scope>NUCLEOTIDE SEQUENCE</scope>
    <source>
        <strain evidence="2">F47161</strain>
    </source>
</reference>
<protein>
    <submittedName>
        <fullName evidence="2">Uncharacterized protein</fullName>
    </submittedName>
</protein>
<proteinExistence type="predicted"/>
<feature type="compositionally biased region" description="Basic and acidic residues" evidence="1">
    <location>
        <begin position="1"/>
        <end position="26"/>
    </location>
</feature>
<dbReference type="Proteomes" id="UP001139461">
    <property type="component" value="Unassembled WGS sequence"/>
</dbReference>
<feature type="region of interest" description="Disordered" evidence="1">
    <location>
        <begin position="1"/>
        <end position="42"/>
    </location>
</feature>
<keyword evidence="3" id="KW-1185">Reference proteome</keyword>
<dbReference type="EMBL" id="JAIRBA010000033">
    <property type="protein sequence ID" value="MCG2420101.1"/>
    <property type="molecule type" value="Genomic_DNA"/>
</dbReference>
<comment type="caution">
    <text evidence="2">The sequence shown here is derived from an EMBL/GenBank/DDBJ whole genome shotgun (WGS) entry which is preliminary data.</text>
</comment>
<accession>A0A9X1QV45</accession>
<feature type="non-terminal residue" evidence="2">
    <location>
        <position position="66"/>
    </location>
</feature>
<evidence type="ECO:0000313" key="2">
    <source>
        <dbReference type="EMBL" id="MCG2420101.1"/>
    </source>
</evidence>
<name>A0A9X1QV45_9FLAO</name>
<dbReference type="AlphaFoldDB" id="A0A9X1QV45"/>
<evidence type="ECO:0000256" key="1">
    <source>
        <dbReference type="SAM" id="MobiDB-lite"/>
    </source>
</evidence>